<dbReference type="Gene3D" id="3.90.1720.10">
    <property type="entry name" value="endopeptidase domain like (from Nostoc punctiforme)"/>
    <property type="match status" value="1"/>
</dbReference>
<dbReference type="SUPFAM" id="SSF54001">
    <property type="entry name" value="Cysteine proteinases"/>
    <property type="match status" value="1"/>
</dbReference>
<dbReference type="Proteomes" id="UP001225356">
    <property type="component" value="Unassembled WGS sequence"/>
</dbReference>
<dbReference type="InterPro" id="IPR038765">
    <property type="entry name" value="Papain-like_cys_pep_sf"/>
</dbReference>
<dbReference type="Gene3D" id="1.10.530.10">
    <property type="match status" value="1"/>
</dbReference>
<protein>
    <recommendedName>
        <fullName evidence="6">NlpC/P60 domain-containing protein</fullName>
    </recommendedName>
</protein>
<gene>
    <name evidence="7" type="ORF">J2853_009802</name>
</gene>
<dbReference type="RefSeq" id="WP_307569586.1">
    <property type="nucleotide sequence ID" value="NZ_JAUSQU010000003.1"/>
</dbReference>
<evidence type="ECO:0000259" key="6">
    <source>
        <dbReference type="PROSITE" id="PS51935"/>
    </source>
</evidence>
<evidence type="ECO:0000256" key="1">
    <source>
        <dbReference type="ARBA" id="ARBA00007074"/>
    </source>
</evidence>
<evidence type="ECO:0000256" key="3">
    <source>
        <dbReference type="ARBA" id="ARBA00022801"/>
    </source>
</evidence>
<keyword evidence="5" id="KW-0732">Signal</keyword>
<dbReference type="EMBL" id="JAUSQU010000003">
    <property type="protein sequence ID" value="MDP9850506.1"/>
    <property type="molecule type" value="Genomic_DNA"/>
</dbReference>
<feature type="chain" id="PRO_5047453715" description="NlpC/P60 domain-containing protein" evidence="5">
    <location>
        <begin position="39"/>
        <end position="347"/>
    </location>
</feature>
<evidence type="ECO:0000313" key="7">
    <source>
        <dbReference type="EMBL" id="MDP9850506.1"/>
    </source>
</evidence>
<dbReference type="InterPro" id="IPR000064">
    <property type="entry name" value="NLP_P60_dom"/>
</dbReference>
<sequence length="347" mass="35878">MSQVTKAAAVLIAAVFAGMLALLTMASLSGGASAPASADQPQLKAGKVSAEYLPWVLRAGQMCPRYAFISPVLIAAQITAESAWNPQAISPVASGLAQFTAATWAQFGHDEDGDGTASPFDPPDAIIAMGRYDCHLAEQLARVPGERLSIVLAGYNAGPQAVLKHGGVPPFPETQDYIRRINALMTSYGRIPPPAQADGPSAQVGGSSLGARIVAAARAKIGTPYSWGGGGSRGPSTGVGRGAATVGFDCSGLIQFAAFQASNGALQLPRTSQQQVKAGVAIARNQMQPGDLIGFDNPHDSPDLGFGHIGIYIGNGQMVHAPQTGDVVKIADLSQRRGQIWAVRRLS</sequence>
<keyword evidence="3" id="KW-0378">Hydrolase</keyword>
<comment type="caution">
    <text evidence="7">The sequence shown here is derived from an EMBL/GenBank/DDBJ whole genome shotgun (WGS) entry which is preliminary data.</text>
</comment>
<dbReference type="Pfam" id="PF00877">
    <property type="entry name" value="NLPC_P60"/>
    <property type="match status" value="1"/>
</dbReference>
<organism evidence="7 8">
    <name type="scientific">Streptosporangium lutulentum</name>
    <dbReference type="NCBI Taxonomy" id="1461250"/>
    <lineage>
        <taxon>Bacteria</taxon>
        <taxon>Bacillati</taxon>
        <taxon>Actinomycetota</taxon>
        <taxon>Actinomycetes</taxon>
        <taxon>Streptosporangiales</taxon>
        <taxon>Streptosporangiaceae</taxon>
        <taxon>Streptosporangium</taxon>
    </lineage>
</organism>
<dbReference type="InterPro" id="IPR051794">
    <property type="entry name" value="PG_Endopeptidase_C40"/>
</dbReference>
<comment type="similarity">
    <text evidence="1">Belongs to the peptidase C40 family.</text>
</comment>
<evidence type="ECO:0000256" key="5">
    <source>
        <dbReference type="SAM" id="SignalP"/>
    </source>
</evidence>
<evidence type="ECO:0000256" key="2">
    <source>
        <dbReference type="ARBA" id="ARBA00022670"/>
    </source>
</evidence>
<dbReference type="CDD" id="cd00254">
    <property type="entry name" value="LT-like"/>
    <property type="match status" value="1"/>
</dbReference>
<dbReference type="Pfam" id="PF01464">
    <property type="entry name" value="SLT"/>
    <property type="match status" value="1"/>
</dbReference>
<dbReference type="PANTHER" id="PTHR47359:SF3">
    <property type="entry name" value="NLP_P60 DOMAIN-CONTAINING PROTEIN-RELATED"/>
    <property type="match status" value="1"/>
</dbReference>
<dbReference type="PANTHER" id="PTHR47359">
    <property type="entry name" value="PEPTIDOGLYCAN DL-ENDOPEPTIDASE CWLO"/>
    <property type="match status" value="1"/>
</dbReference>
<accession>A0ABT9QVR6</accession>
<dbReference type="PROSITE" id="PS51935">
    <property type="entry name" value="NLPC_P60"/>
    <property type="match status" value="1"/>
</dbReference>
<keyword evidence="8" id="KW-1185">Reference proteome</keyword>
<feature type="domain" description="NlpC/P60" evidence="6">
    <location>
        <begin position="207"/>
        <end position="347"/>
    </location>
</feature>
<keyword evidence="4" id="KW-0788">Thiol protease</keyword>
<dbReference type="InterPro" id="IPR023346">
    <property type="entry name" value="Lysozyme-like_dom_sf"/>
</dbReference>
<dbReference type="InterPro" id="IPR008258">
    <property type="entry name" value="Transglycosylase_SLT_dom_1"/>
</dbReference>
<evidence type="ECO:0000313" key="8">
    <source>
        <dbReference type="Proteomes" id="UP001225356"/>
    </source>
</evidence>
<keyword evidence="2" id="KW-0645">Protease</keyword>
<reference evidence="7 8" key="1">
    <citation type="submission" date="2023-07" db="EMBL/GenBank/DDBJ databases">
        <title>Sequencing the genomes of 1000 actinobacteria strains.</title>
        <authorList>
            <person name="Klenk H.-P."/>
        </authorList>
    </citation>
    <scope>NUCLEOTIDE SEQUENCE [LARGE SCALE GENOMIC DNA]</scope>
    <source>
        <strain evidence="7 8">DSM 46740</strain>
    </source>
</reference>
<evidence type="ECO:0000256" key="4">
    <source>
        <dbReference type="ARBA" id="ARBA00022807"/>
    </source>
</evidence>
<name>A0ABT9QVR6_9ACTN</name>
<feature type="signal peptide" evidence="5">
    <location>
        <begin position="1"/>
        <end position="38"/>
    </location>
</feature>
<dbReference type="SUPFAM" id="SSF53955">
    <property type="entry name" value="Lysozyme-like"/>
    <property type="match status" value="1"/>
</dbReference>
<proteinExistence type="inferred from homology"/>